<comment type="caution">
    <text evidence="2">The sequence shown here is derived from an EMBL/GenBank/DDBJ whole genome shotgun (WGS) entry which is preliminary data.</text>
</comment>
<keyword evidence="1" id="KW-0175">Coiled coil</keyword>
<accession>A0A3D8IW70</accession>
<keyword evidence="3" id="KW-1185">Reference proteome</keyword>
<dbReference type="EMBL" id="NXLU01000003">
    <property type="protein sequence ID" value="RDU69230.1"/>
    <property type="molecule type" value="Genomic_DNA"/>
</dbReference>
<organism evidence="2 3">
    <name type="scientific">Helicobacter cholecystus</name>
    <dbReference type="NCBI Taxonomy" id="45498"/>
    <lineage>
        <taxon>Bacteria</taxon>
        <taxon>Pseudomonadati</taxon>
        <taxon>Campylobacterota</taxon>
        <taxon>Epsilonproteobacteria</taxon>
        <taxon>Campylobacterales</taxon>
        <taxon>Helicobacteraceae</taxon>
        <taxon>Helicobacter</taxon>
    </lineage>
</organism>
<evidence type="ECO:0008006" key="4">
    <source>
        <dbReference type="Google" id="ProtNLM"/>
    </source>
</evidence>
<dbReference type="Proteomes" id="UP000257067">
    <property type="component" value="Unassembled WGS sequence"/>
</dbReference>
<name>A0A3D8IW70_9HELI</name>
<feature type="coiled-coil region" evidence="1">
    <location>
        <begin position="513"/>
        <end position="540"/>
    </location>
</feature>
<evidence type="ECO:0000256" key="1">
    <source>
        <dbReference type="SAM" id="Coils"/>
    </source>
</evidence>
<evidence type="ECO:0000313" key="3">
    <source>
        <dbReference type="Proteomes" id="UP000257067"/>
    </source>
</evidence>
<dbReference type="RefSeq" id="WP_115585114.1">
    <property type="nucleotide sequence ID" value="NZ_NXLU01000003.1"/>
</dbReference>
<evidence type="ECO:0000313" key="2">
    <source>
        <dbReference type="EMBL" id="RDU69230.1"/>
    </source>
</evidence>
<protein>
    <recommendedName>
        <fullName evidence="4">DUF342 domain-containing protein</fullName>
    </recommendedName>
</protein>
<gene>
    <name evidence="2" type="ORF">CQA62_03565</name>
</gene>
<reference evidence="2 3" key="1">
    <citation type="submission" date="2018-04" db="EMBL/GenBank/DDBJ databases">
        <title>Novel Campyloabacter and Helicobacter Species and Strains.</title>
        <authorList>
            <person name="Mannion A.J."/>
            <person name="Shen Z."/>
            <person name="Fox J.G."/>
        </authorList>
    </citation>
    <scope>NUCLEOTIDE SEQUENCE [LARGE SCALE GENOMIC DNA]</scope>
    <source>
        <strain evidence="2 3">ATCC 700242</strain>
    </source>
</reference>
<proteinExistence type="predicted"/>
<dbReference type="AlphaFoldDB" id="A0A3D8IW70"/>
<sequence>MTNEIKVSQCFDLFHELEKASIVLKIDSKNLSFDIVGVSTFLSEEPDGVRQELNEAKTRDFFYSGSYEDNQCYIAQAYDLVIKKKEKHQPEHFFLELEAEDSELYFVFDAQSEEWLLDNLLEVKKGIDRKKASYGVIFKDFSLNFDAEVLREKITSAQKTIGGKKKFLLEKSKFYHPNIEAHFFFTLKEEWEYCKKMSIENSSYAVKSGMEVGRLYKAKNGSDGRNLKGEYIKIEKKELQDLEFSALEDDFNIQDCEDYIVYLGSKTGFVGLNSSGLILIKENDFEEINNRNMGNLLGGIECEIEINVKASIPEKDAIGAGMIIEAQKLNVIGGVDQGVILRTQECNINGFTHQNVEIFAKKADIGILRGTLKAEEVKIKMCEGGNVDCTVGEFEEMVGAEVMGKEISVKTLHSNNKIYISSKVSIEEMKGGGNYFCIDSSAFLDYREEIAKIKKRHNKYLEAIDKLGKIYKQELIQTKRMKPAVDRFREIFVKNIQSGMRTQPYILSTIGEYMGLCRRLKRIKQKIQQYQEQSAEILKEIEPIMQVSLEGRIECKGAWVQQNLVEFVDALSDKREVMNIEEGEKVNVYVDANYHKLLKERI</sequence>